<keyword evidence="2" id="KW-1185">Reference proteome</keyword>
<name>A0ACC2J2Z0_9PEZI</name>
<accession>A0ACC2J2Z0</accession>
<dbReference type="EMBL" id="JAPESX010000344">
    <property type="protein sequence ID" value="KAJ8121796.1"/>
    <property type="molecule type" value="Genomic_DNA"/>
</dbReference>
<evidence type="ECO:0000313" key="2">
    <source>
        <dbReference type="Proteomes" id="UP001153334"/>
    </source>
</evidence>
<proteinExistence type="predicted"/>
<sequence length="255" mass="27819">MAAQTGNQNACFELIRRGASITAVTPITTGTPLLYAIRNKLSELTDQLLRGGADPNQPGTFFDRNKPSTPLLIAIERWDLGVIHRLVAAGARVDDQDMEGFSPIHIAATVGDADSDEEKKIRAEILSVLIHQYHAKVNGPRLLNGSQPIHFAASQGTVESVRILLDAGADINAVNDAGRTPLHWAAERGKWDIVELLLDRGVDAAIKSTEEDLRTPLELALAARAEPIWKVREIEGWDDARIDALLTRLESVAMN</sequence>
<organism evidence="1 2">
    <name type="scientific">Nemania bipapillata</name>
    <dbReference type="NCBI Taxonomy" id="110536"/>
    <lineage>
        <taxon>Eukaryota</taxon>
        <taxon>Fungi</taxon>
        <taxon>Dikarya</taxon>
        <taxon>Ascomycota</taxon>
        <taxon>Pezizomycotina</taxon>
        <taxon>Sordariomycetes</taxon>
        <taxon>Xylariomycetidae</taxon>
        <taxon>Xylariales</taxon>
        <taxon>Xylariaceae</taxon>
        <taxon>Nemania</taxon>
    </lineage>
</organism>
<comment type="caution">
    <text evidence="1">The sequence shown here is derived from an EMBL/GenBank/DDBJ whole genome shotgun (WGS) entry which is preliminary data.</text>
</comment>
<reference evidence="1" key="1">
    <citation type="submission" date="2022-11" db="EMBL/GenBank/DDBJ databases">
        <title>Genome Sequence of Nemania bipapillata.</title>
        <authorList>
            <person name="Buettner E."/>
        </authorList>
    </citation>
    <scope>NUCLEOTIDE SEQUENCE</scope>
    <source>
        <strain evidence="1">CP14</strain>
    </source>
</reference>
<gene>
    <name evidence="1" type="ORF">ONZ43_g1841</name>
</gene>
<dbReference type="Proteomes" id="UP001153334">
    <property type="component" value="Unassembled WGS sequence"/>
</dbReference>
<evidence type="ECO:0000313" key="1">
    <source>
        <dbReference type="EMBL" id="KAJ8121796.1"/>
    </source>
</evidence>
<protein>
    <submittedName>
        <fullName evidence="1">Uncharacterized protein</fullName>
    </submittedName>
</protein>